<protein>
    <submittedName>
        <fullName evidence="2">DUF1844 domain-containing protein</fullName>
    </submittedName>
</protein>
<dbReference type="EMBL" id="DTLI01000055">
    <property type="protein sequence ID" value="HHS51681.1"/>
    <property type="molecule type" value="Genomic_DNA"/>
</dbReference>
<keyword evidence="1" id="KW-0812">Transmembrane</keyword>
<sequence>MSEELPPVSFHSIVLMFSAAALHYLGITPDPQTQKIEKNLPMAKQTIDTLEILKKKTKGNLDAEEEKLLDGLLYELRMHYLKAVSNQANNPPKAE</sequence>
<dbReference type="Pfam" id="PF08899">
    <property type="entry name" value="DUF1844"/>
    <property type="match status" value="1"/>
</dbReference>
<evidence type="ECO:0000256" key="1">
    <source>
        <dbReference type="SAM" id="Phobius"/>
    </source>
</evidence>
<organism evidence="2">
    <name type="scientific">candidate division WOR-3 bacterium</name>
    <dbReference type="NCBI Taxonomy" id="2052148"/>
    <lineage>
        <taxon>Bacteria</taxon>
        <taxon>Bacteria division WOR-3</taxon>
    </lineage>
</organism>
<keyword evidence="1" id="KW-0472">Membrane</keyword>
<reference evidence="2" key="1">
    <citation type="journal article" date="2020" name="mSystems">
        <title>Genome- and Community-Level Interaction Insights into Carbon Utilization and Element Cycling Functions of Hydrothermarchaeota in Hydrothermal Sediment.</title>
        <authorList>
            <person name="Zhou Z."/>
            <person name="Liu Y."/>
            <person name="Xu W."/>
            <person name="Pan J."/>
            <person name="Luo Z.H."/>
            <person name="Li M."/>
        </authorList>
    </citation>
    <scope>NUCLEOTIDE SEQUENCE [LARGE SCALE GENOMIC DNA]</scope>
    <source>
        <strain evidence="2">SpSt-876</strain>
    </source>
</reference>
<dbReference type="AlphaFoldDB" id="A0A7C6EC19"/>
<evidence type="ECO:0000313" key="2">
    <source>
        <dbReference type="EMBL" id="HHS51681.1"/>
    </source>
</evidence>
<proteinExistence type="predicted"/>
<name>A0A7C6EC19_UNCW3</name>
<keyword evidence="1" id="KW-1133">Transmembrane helix</keyword>
<accession>A0A7C6EC19</accession>
<dbReference type="InterPro" id="IPR014995">
    <property type="entry name" value="DUF1844"/>
</dbReference>
<gene>
    <name evidence="2" type="ORF">ENW73_02280</name>
</gene>
<comment type="caution">
    <text evidence="2">The sequence shown here is derived from an EMBL/GenBank/DDBJ whole genome shotgun (WGS) entry which is preliminary data.</text>
</comment>
<feature type="transmembrane region" description="Helical" evidence="1">
    <location>
        <begin position="6"/>
        <end position="25"/>
    </location>
</feature>